<protein>
    <submittedName>
        <fullName evidence="1">Uncharacterized protein</fullName>
    </submittedName>
</protein>
<evidence type="ECO:0000313" key="1">
    <source>
        <dbReference type="EMBL" id="GGO18592.1"/>
    </source>
</evidence>
<dbReference type="AlphaFoldDB" id="A0A8H9H218"/>
<name>A0A8H9H218_9ACTN</name>
<proteinExistence type="predicted"/>
<comment type="caution">
    <text evidence="1">The sequence shown here is derived from an EMBL/GenBank/DDBJ whole genome shotgun (WGS) entry which is preliminary data.</text>
</comment>
<gene>
    <name evidence="1" type="ORF">GCM10011574_43360</name>
</gene>
<evidence type="ECO:0000313" key="2">
    <source>
        <dbReference type="Proteomes" id="UP000653480"/>
    </source>
</evidence>
<reference evidence="1" key="1">
    <citation type="journal article" date="2014" name="Int. J. Syst. Evol. Microbiol.">
        <title>Complete genome sequence of Corynebacterium casei LMG S-19264T (=DSM 44701T), isolated from a smear-ripened cheese.</title>
        <authorList>
            <consortium name="US DOE Joint Genome Institute (JGI-PGF)"/>
            <person name="Walter F."/>
            <person name="Albersmeier A."/>
            <person name="Kalinowski J."/>
            <person name="Ruckert C."/>
        </authorList>
    </citation>
    <scope>NUCLEOTIDE SEQUENCE</scope>
    <source>
        <strain evidence="1">CGMCC 4.7138</strain>
    </source>
</reference>
<organism evidence="1 2">
    <name type="scientific">Microbispora bryophytorum</name>
    <dbReference type="NCBI Taxonomy" id="1460882"/>
    <lineage>
        <taxon>Bacteria</taxon>
        <taxon>Bacillati</taxon>
        <taxon>Actinomycetota</taxon>
        <taxon>Actinomycetes</taxon>
        <taxon>Streptosporangiales</taxon>
        <taxon>Streptosporangiaceae</taxon>
        <taxon>Microbispora</taxon>
    </lineage>
</organism>
<dbReference type="EMBL" id="BMMN01000007">
    <property type="protein sequence ID" value="GGO18592.1"/>
    <property type="molecule type" value="Genomic_DNA"/>
</dbReference>
<reference evidence="1" key="2">
    <citation type="submission" date="2020-09" db="EMBL/GenBank/DDBJ databases">
        <authorList>
            <person name="Sun Q."/>
            <person name="Zhou Y."/>
        </authorList>
    </citation>
    <scope>NUCLEOTIDE SEQUENCE</scope>
    <source>
        <strain evidence="1">CGMCC 4.7138</strain>
    </source>
</reference>
<dbReference type="Proteomes" id="UP000653480">
    <property type="component" value="Unassembled WGS sequence"/>
</dbReference>
<sequence>MLGKGAEVSVVMNTFAHYACPVRMVCSLSGSGPPDRRSRELPPSYRQFLLFADGWGAADDEYCIRSVATAGWLRDLEPWLAEG</sequence>
<accession>A0A8H9H218</accession>
<keyword evidence="2" id="KW-1185">Reference proteome</keyword>